<dbReference type="InterPro" id="IPR036864">
    <property type="entry name" value="Zn2-C6_fun-type_DNA-bd_sf"/>
</dbReference>
<dbReference type="Gene3D" id="4.10.240.10">
    <property type="entry name" value="Zn(2)-C6 fungal-type DNA-binding domain"/>
    <property type="match status" value="1"/>
</dbReference>
<dbReference type="Pfam" id="PF17862">
    <property type="entry name" value="AAA_lid_3"/>
    <property type="match status" value="1"/>
</dbReference>
<comment type="caution">
    <text evidence="15">The sequence shown here is derived from an EMBL/GenBank/DDBJ whole genome shotgun (WGS) entry which is preliminary data.</text>
</comment>
<evidence type="ECO:0000256" key="9">
    <source>
        <dbReference type="ARBA" id="ARBA00022840"/>
    </source>
</evidence>
<dbReference type="CDD" id="cd15486">
    <property type="entry name" value="ZIP_Sip4"/>
    <property type="match status" value="1"/>
</dbReference>
<feature type="domain" description="Xylanolytic transcriptional activator regulatory" evidence="14">
    <location>
        <begin position="459"/>
        <end position="532"/>
    </location>
</feature>
<dbReference type="InterPro" id="IPR041569">
    <property type="entry name" value="AAA_lid_3"/>
</dbReference>
<dbReference type="InterPro" id="IPR003960">
    <property type="entry name" value="ATPase_AAA_CS"/>
</dbReference>
<dbReference type="PANTHER" id="PTHR43655:SF2">
    <property type="entry name" value="AFG3 LIKE MATRIX AAA PEPTIDASE SUBUNIT 2, ISOFORM A"/>
    <property type="match status" value="1"/>
</dbReference>
<evidence type="ECO:0000256" key="8">
    <source>
        <dbReference type="ARBA" id="ARBA00022833"/>
    </source>
</evidence>
<keyword evidence="7" id="KW-0378">Hydrolase</keyword>
<evidence type="ECO:0000259" key="14">
    <source>
        <dbReference type="SMART" id="SM00906"/>
    </source>
</evidence>
<sequence>MDPRASFQMPPHLAVPPLVNSPPCIFGGYSPVDGISGPGPGPGGSAGSAAAAAAAAFGVDLAAVTAGMFGDAALLDDLNESKRRRIARCDGKLPCCTHCVNYKTDCVFTQVEKKRSPPKGAKYIEGLENRLGRMENLLRLSGLLDDGDGATDLATLEKKLAEKQQSKKQQDGTGAAAASSPSSPDHKAAYMSATTQSESNTVAHESPADSSTAATTATAATCSTNSGSPAEDSKIRLTSPDADGQPKERDPSGHPHEEVEALSEMMCSLVTNQSGETRYIGSSSGFSIFSPKGIEWVNQKTGDNSFQRMITDVSIDDHKWTAWKPEVFGDLFPRPIFRALPNKADAMSLFKDYFENFNCMFPLFHQPTFMHLVERHYSGDPYQGSGWWASINVVLAIANRLRVMSNLVPADNDCIAWDYLKNAMGVFSELVMRNADLLSVQALLGMALFMQGTPNPQPSTQLIATAIRLSHSIGLHKRGTGFNLNPIEIEQRKRVFWIAYMLDKDLSLRSGRPPAQDDDDMNVELPDADPADNIGNIPLADGVSKMNLFRLMCEFACIEAKVYKKLYATKATKQSDGEYLNVIGELDKELEDWKNSIPIDFRPEYEIKASHTPLILHVVMLHFSYYNCLTTIHRMSIHHGYWTSRLSNYAIQGLNSKPINPRIFSSAALCTSAARASISLIKYVPQGDNSCVWMILYFPVSALVTLFGNILQNPLDPKAKSDCRLMNMVVTFLSMLGHEAETGGVHRMLGVCSEFERIAKLVIENAEKDHVSRRKRKSHDGSARSGPSSGARQPFPSVQTSFISPLQSQPMPHQPYNQQQQQQQQQQNFKYPHSNRQSLTPDMAYAAQQAASGNFMDAISPMSGGWQGDFCLTPDSASSGGGGSVSGANTEFTASMGASIGGSGNTQSESPSMGTTDGGAAMGADFQFQMPAQLFAQQHQQPLIPQDLYSLPISLDWAWAEMSGGAYPTSEENTKVIGALSAVDPAILVRYSTSSTPVSQHPFNRPLFKTLSPPKSRLKSTAHPSSSLAPLQLRTSPSRGPLYFAVLSYHISLAMSRLLIRTGQMARLTRASPVPIRGLAAATTRLPIRSLPPTISMIRSRARLFSTTPTTASQQPRDPENNSDGDSGKDQQQSPKSNKQVDDLPPGWIYFTEADLSLLQKFSETATGFQKDIITTVLRDIREFGAPAELRDLLNRTPDQPFSLKEMAKVMRLMHVMAQNYALRHTERQRRSIEEDIRKREENEEISRDQDAADRTPEKDDYNDGKHPFFQQHNLGKQQQDKDDKDQHKDKEKDDKKGPRAYMFSLNMNDIILSIVSFMVIAPFLQGMFTSSEREITWQELRRMFLDKGLVEKLTVRERRVDVQLNHEAVRSIYGDAGSINANTGYYFSIGSVDSFEKHLEQAQDELQIPPSQRIPVSYGASKSTIMNLVMAFGPTLLLVGLMFWTTKQIGSRGGNQMFGFGKSRAKKFNHETAVKVKFADVAGMDEAKVEIMEFVQFLKKPEKFVRLGAKIPRGAILSGPPGTGKTLLAKATAGESGVPFFSVSGSEFVEMFVGVGPSRVRDLFATARKNAPCIIFIDEIDAIGRSRSDSNRMGGGNDERESTLNQILTEMDGFNTAEQIVVLAGTNRADVLDKALMRPGRFDRHIYIDRPTMKGREEIFTVHLKKIVTNEKLDYLTGRLATLTPGFSGADIANVVNEAALVAARANAESVTLIHFEQAIERVIGGLERKSLVLNPIEKRTVAYHEAGHAVCGWFFKDADPLLKVSIIPRGQGALGYAQYLPQDAYLMTVEQLMDRMAMTLGGRISEEMHFPTVTTGASDDFKKVTQMAQRMVTEWGMSEKVGPMHYENNPNQIQKPFAESTAQQIDAEVHRIVEEAYTRCRTLLTSKKKEIGLVAEELLSKEVLTRDDMVRLLGPRPFEEKGDFEKFFGGDNPGLGKPTATPPVAGNDQDASGEQDTGLDGSSPSPSPSFKSEEEKR</sequence>
<comment type="similarity">
    <text evidence="2">In the C-terminal section; belongs to the peptidase M41 family.</text>
</comment>
<dbReference type="SMART" id="SM00906">
    <property type="entry name" value="Fungal_trans"/>
    <property type="match status" value="1"/>
</dbReference>
<dbReference type="Pfam" id="PF06480">
    <property type="entry name" value="FtsH_ext"/>
    <property type="match status" value="1"/>
</dbReference>
<feature type="compositionally biased region" description="Polar residues" evidence="12">
    <location>
        <begin position="1106"/>
        <end position="1138"/>
    </location>
</feature>
<dbReference type="EMBL" id="JABSNW010000004">
    <property type="protein sequence ID" value="KAL2887806.1"/>
    <property type="molecule type" value="Genomic_DNA"/>
</dbReference>
<dbReference type="InterPro" id="IPR005936">
    <property type="entry name" value="FtsH"/>
</dbReference>
<dbReference type="HAMAP" id="MF_01458">
    <property type="entry name" value="FtsH"/>
    <property type="match status" value="1"/>
</dbReference>
<dbReference type="Gene3D" id="3.40.1690.20">
    <property type="match status" value="1"/>
</dbReference>
<feature type="region of interest" description="Disordered" evidence="12">
    <location>
        <begin position="1923"/>
        <end position="1979"/>
    </location>
</feature>
<name>A0ABR4MHQ1_9PEZI</name>
<evidence type="ECO:0000256" key="10">
    <source>
        <dbReference type="ARBA" id="ARBA00023049"/>
    </source>
</evidence>
<dbReference type="InterPro" id="IPR027417">
    <property type="entry name" value="P-loop_NTPase"/>
</dbReference>
<feature type="compositionally biased region" description="Polar residues" evidence="12">
    <location>
        <begin position="796"/>
        <end position="817"/>
    </location>
</feature>
<dbReference type="Proteomes" id="UP001610728">
    <property type="component" value="Unassembled WGS sequence"/>
</dbReference>
<dbReference type="InterPro" id="IPR001138">
    <property type="entry name" value="Zn2Cys6_DnaBD"/>
</dbReference>
<dbReference type="Gene3D" id="1.10.8.60">
    <property type="match status" value="1"/>
</dbReference>
<feature type="compositionally biased region" description="Basic and acidic residues" evidence="12">
    <location>
        <begin position="1227"/>
        <end position="1267"/>
    </location>
</feature>
<dbReference type="Pfam" id="PF04082">
    <property type="entry name" value="Fungal_trans"/>
    <property type="match status" value="1"/>
</dbReference>
<evidence type="ECO:0000256" key="4">
    <source>
        <dbReference type="ARBA" id="ARBA00022670"/>
    </source>
</evidence>
<dbReference type="GeneID" id="98117919"/>
<evidence type="ECO:0000256" key="12">
    <source>
        <dbReference type="SAM" id="MobiDB-lite"/>
    </source>
</evidence>
<feature type="region of interest" description="Disordered" evidence="12">
    <location>
        <begin position="161"/>
        <end position="258"/>
    </location>
</feature>
<dbReference type="Pfam" id="PF00004">
    <property type="entry name" value="AAA"/>
    <property type="match status" value="1"/>
</dbReference>
<dbReference type="SMART" id="SM00382">
    <property type="entry name" value="AAA"/>
    <property type="match status" value="1"/>
</dbReference>
<dbReference type="SUPFAM" id="SSF140990">
    <property type="entry name" value="FtsH protease domain-like"/>
    <property type="match status" value="1"/>
</dbReference>
<evidence type="ECO:0000256" key="5">
    <source>
        <dbReference type="ARBA" id="ARBA00022723"/>
    </source>
</evidence>
<organism evidence="15 16">
    <name type="scientific">Ceratocystis lukuohia</name>
    <dbReference type="NCBI Taxonomy" id="2019550"/>
    <lineage>
        <taxon>Eukaryota</taxon>
        <taxon>Fungi</taxon>
        <taxon>Dikarya</taxon>
        <taxon>Ascomycota</taxon>
        <taxon>Pezizomycotina</taxon>
        <taxon>Sordariomycetes</taxon>
        <taxon>Hypocreomycetidae</taxon>
        <taxon>Microascales</taxon>
        <taxon>Ceratocystidaceae</taxon>
        <taxon>Ceratocystis</taxon>
    </lineage>
</organism>
<dbReference type="PROSITE" id="PS00674">
    <property type="entry name" value="AAA"/>
    <property type="match status" value="1"/>
</dbReference>
<keyword evidence="11" id="KW-0539">Nucleus</keyword>
<keyword evidence="5" id="KW-0479">Metal-binding</keyword>
<keyword evidence="9" id="KW-0067">ATP-binding</keyword>
<evidence type="ECO:0000256" key="1">
    <source>
        <dbReference type="ARBA" id="ARBA00001947"/>
    </source>
</evidence>
<dbReference type="Gene3D" id="3.40.50.300">
    <property type="entry name" value="P-loop containing nucleotide triphosphate hydrolases"/>
    <property type="match status" value="1"/>
</dbReference>
<dbReference type="InterPro" id="IPR037219">
    <property type="entry name" value="Peptidase_M41-like"/>
</dbReference>
<keyword evidence="4" id="KW-0645">Protease</keyword>
<dbReference type="CDD" id="cd12148">
    <property type="entry name" value="fungal_TF_MHR"/>
    <property type="match status" value="1"/>
</dbReference>
<dbReference type="Gene3D" id="1.20.58.760">
    <property type="entry name" value="Peptidase M41"/>
    <property type="match status" value="1"/>
</dbReference>
<feature type="compositionally biased region" description="Basic and acidic residues" evidence="12">
    <location>
        <begin position="1279"/>
        <end position="1298"/>
    </location>
</feature>
<evidence type="ECO:0000256" key="11">
    <source>
        <dbReference type="ARBA" id="ARBA00023242"/>
    </source>
</evidence>
<feature type="domain" description="AAA+ ATPase" evidence="13">
    <location>
        <begin position="1512"/>
        <end position="1653"/>
    </location>
</feature>
<dbReference type="CDD" id="cd19501">
    <property type="entry name" value="RecA-like_FtsH"/>
    <property type="match status" value="1"/>
</dbReference>
<proteinExistence type="inferred from homology"/>
<evidence type="ECO:0000313" key="16">
    <source>
        <dbReference type="Proteomes" id="UP001610728"/>
    </source>
</evidence>
<feature type="region of interest" description="Disordered" evidence="12">
    <location>
        <begin position="769"/>
        <end position="837"/>
    </location>
</feature>
<keyword evidence="16" id="KW-1185">Reference proteome</keyword>
<gene>
    <name evidence="15" type="ORF">HOO65_040143</name>
</gene>
<dbReference type="CDD" id="cd00067">
    <property type="entry name" value="GAL4"/>
    <property type="match status" value="1"/>
</dbReference>
<evidence type="ECO:0000256" key="2">
    <source>
        <dbReference type="ARBA" id="ARBA00010044"/>
    </source>
</evidence>
<feature type="compositionally biased region" description="Basic and acidic residues" evidence="12">
    <location>
        <begin position="161"/>
        <end position="170"/>
    </location>
</feature>
<feature type="region of interest" description="Disordered" evidence="12">
    <location>
        <begin position="1004"/>
        <end position="1032"/>
    </location>
</feature>
<dbReference type="InterPro" id="IPR003959">
    <property type="entry name" value="ATPase_AAA_core"/>
</dbReference>
<comment type="similarity">
    <text evidence="3">In the N-terminal section; belongs to the AAA ATPase family.</text>
</comment>
<dbReference type="InterPro" id="IPR000642">
    <property type="entry name" value="Peptidase_M41"/>
</dbReference>
<dbReference type="InterPro" id="IPR003593">
    <property type="entry name" value="AAA+_ATPase"/>
</dbReference>
<keyword evidence="10" id="KW-0482">Metalloprotease</keyword>
<dbReference type="Pfam" id="PF01434">
    <property type="entry name" value="Peptidase_M41"/>
    <property type="match status" value="1"/>
</dbReference>
<feature type="region of interest" description="Disordered" evidence="12">
    <location>
        <begin position="1227"/>
        <end position="1298"/>
    </location>
</feature>
<evidence type="ECO:0000259" key="13">
    <source>
        <dbReference type="SMART" id="SM00382"/>
    </source>
</evidence>
<dbReference type="InterPro" id="IPR050928">
    <property type="entry name" value="ATP-dep_Zn_Metalloprotease"/>
</dbReference>
<keyword evidence="8" id="KW-0862">Zinc</keyword>
<feature type="compositionally biased region" description="Low complexity" evidence="12">
    <location>
        <begin position="208"/>
        <end position="228"/>
    </location>
</feature>
<comment type="cofactor">
    <cofactor evidence="1">
        <name>Zn(2+)</name>
        <dbReference type="ChEBI" id="CHEBI:29105"/>
    </cofactor>
</comment>
<dbReference type="RefSeq" id="XP_070858986.1">
    <property type="nucleotide sequence ID" value="XM_071002446.1"/>
</dbReference>
<feature type="compositionally biased region" description="Low complexity" evidence="12">
    <location>
        <begin position="818"/>
        <end position="827"/>
    </location>
</feature>
<feature type="compositionally biased region" description="Polar residues" evidence="12">
    <location>
        <begin position="1022"/>
        <end position="1032"/>
    </location>
</feature>
<evidence type="ECO:0000256" key="7">
    <source>
        <dbReference type="ARBA" id="ARBA00022801"/>
    </source>
</evidence>
<dbReference type="InterPro" id="IPR007219">
    <property type="entry name" value="XnlR_reg_dom"/>
</dbReference>
<accession>A0ABR4MHQ1</accession>
<feature type="compositionally biased region" description="Low complexity" evidence="12">
    <location>
        <begin position="783"/>
        <end position="792"/>
    </location>
</feature>
<dbReference type="SUPFAM" id="SSF52540">
    <property type="entry name" value="P-loop containing nucleoside triphosphate hydrolases"/>
    <property type="match status" value="1"/>
</dbReference>
<feature type="region of interest" description="Disordered" evidence="12">
    <location>
        <begin position="1106"/>
        <end position="1145"/>
    </location>
</feature>
<feature type="compositionally biased region" description="Polar residues" evidence="12">
    <location>
        <begin position="192"/>
        <end position="203"/>
    </location>
</feature>
<evidence type="ECO:0000256" key="6">
    <source>
        <dbReference type="ARBA" id="ARBA00022741"/>
    </source>
</evidence>
<feature type="compositionally biased region" description="Basic and acidic residues" evidence="12">
    <location>
        <begin position="244"/>
        <end position="258"/>
    </location>
</feature>
<reference evidence="15 16" key="1">
    <citation type="submission" date="2020-05" db="EMBL/GenBank/DDBJ databases">
        <title>Ceratocystis lukuohia genome.</title>
        <authorList>
            <person name="Harrington T.C."/>
            <person name="Kim K."/>
            <person name="Mayers C.G."/>
        </authorList>
    </citation>
    <scope>NUCLEOTIDE SEQUENCE [LARGE SCALE GENOMIC DNA]</scope>
    <source>
        <strain evidence="15 16">C4212</strain>
    </source>
</reference>
<dbReference type="PANTHER" id="PTHR43655">
    <property type="entry name" value="ATP-DEPENDENT PROTEASE"/>
    <property type="match status" value="1"/>
</dbReference>
<dbReference type="InterPro" id="IPR011546">
    <property type="entry name" value="Pept_M41_FtsH_extracell"/>
</dbReference>
<evidence type="ECO:0000256" key="3">
    <source>
        <dbReference type="ARBA" id="ARBA00010550"/>
    </source>
</evidence>
<dbReference type="NCBIfam" id="TIGR01241">
    <property type="entry name" value="FtsH_fam"/>
    <property type="match status" value="1"/>
</dbReference>
<keyword evidence="6" id="KW-0547">Nucleotide-binding</keyword>
<evidence type="ECO:0000313" key="15">
    <source>
        <dbReference type="EMBL" id="KAL2887806.1"/>
    </source>
</evidence>
<protein>
    <submittedName>
        <fullName evidence="15">Mitochondrial respiratory chain complexes assembly protein YTA12</fullName>
    </submittedName>
</protein>